<dbReference type="PANTHER" id="PTHR43344">
    <property type="entry name" value="PHOSPHOSERINE PHOSPHATASE"/>
    <property type="match status" value="1"/>
</dbReference>
<name>A0AAU8BTP7_9VIBR</name>
<dbReference type="KEGG" id="vck:PG915_19510"/>
<gene>
    <name evidence="4" type="ORF">PG915_19510</name>
</gene>
<keyword evidence="1" id="KW-0479">Metal-binding</keyword>
<keyword evidence="3" id="KW-0460">Magnesium</keyword>
<dbReference type="GO" id="GO:0016787">
    <property type="term" value="F:hydrolase activity"/>
    <property type="evidence" value="ECO:0007669"/>
    <property type="project" value="UniProtKB-KW"/>
</dbReference>
<dbReference type="InterPro" id="IPR006385">
    <property type="entry name" value="HAD_hydro_SerB1"/>
</dbReference>
<evidence type="ECO:0000256" key="3">
    <source>
        <dbReference type="ARBA" id="ARBA00022842"/>
    </source>
</evidence>
<evidence type="ECO:0000256" key="1">
    <source>
        <dbReference type="ARBA" id="ARBA00022723"/>
    </source>
</evidence>
<sequence>MSNPLYVFDMDETLLDADCAMLWNRFLVEKGIATAPDFLKEDERLMALYAQGNMDMEDYLKFSMSPLAGVSKETVSLLVEQCIDEKIMPRLFPQAATLIAQLKRDNVQTVIISASVSFLVSAIGKRIGIDEAMGIDLAEEGGCYTARIDGIPTYREGKVARLEQWLTESMTQYSEIHFYTDSINDRPLCEFADHAYLVNPCPLLKALGDKKDWQQLHWFL</sequence>
<dbReference type="AlphaFoldDB" id="A0AAU8BTP7"/>
<dbReference type="InterPro" id="IPR036412">
    <property type="entry name" value="HAD-like_sf"/>
</dbReference>
<accession>A0AAU8BTP7</accession>
<organism evidence="4">
    <name type="scientific">Vibrio chaetopteri</name>
    <dbReference type="NCBI Taxonomy" id="3016528"/>
    <lineage>
        <taxon>Bacteria</taxon>
        <taxon>Pseudomonadati</taxon>
        <taxon>Pseudomonadota</taxon>
        <taxon>Gammaproteobacteria</taxon>
        <taxon>Vibrionales</taxon>
        <taxon>Vibrionaceae</taxon>
        <taxon>Vibrio</taxon>
    </lineage>
</organism>
<dbReference type="PANTHER" id="PTHR43344:SF13">
    <property type="entry name" value="PHOSPHATASE RV3661-RELATED"/>
    <property type="match status" value="1"/>
</dbReference>
<keyword evidence="2 4" id="KW-0378">Hydrolase</keyword>
<dbReference type="Pfam" id="PF12710">
    <property type="entry name" value="HAD"/>
    <property type="match status" value="1"/>
</dbReference>
<dbReference type="GO" id="GO:0046872">
    <property type="term" value="F:metal ion binding"/>
    <property type="evidence" value="ECO:0007669"/>
    <property type="project" value="UniProtKB-KW"/>
</dbReference>
<dbReference type="Gene3D" id="1.20.1440.100">
    <property type="entry name" value="SG protein - dephosphorylation function"/>
    <property type="match status" value="1"/>
</dbReference>
<evidence type="ECO:0000256" key="2">
    <source>
        <dbReference type="ARBA" id="ARBA00022801"/>
    </source>
</evidence>
<dbReference type="Gene3D" id="3.40.50.1000">
    <property type="entry name" value="HAD superfamily/HAD-like"/>
    <property type="match status" value="1"/>
</dbReference>
<dbReference type="NCBIfam" id="TIGR01490">
    <property type="entry name" value="HAD-SF-IB-hyp1"/>
    <property type="match status" value="1"/>
</dbReference>
<dbReference type="RefSeq" id="WP_353500064.1">
    <property type="nucleotide sequence ID" value="NZ_CP115921.1"/>
</dbReference>
<proteinExistence type="predicted"/>
<evidence type="ECO:0000313" key="4">
    <source>
        <dbReference type="EMBL" id="XCD18928.1"/>
    </source>
</evidence>
<dbReference type="EMBL" id="CP115921">
    <property type="protein sequence ID" value="XCD18928.1"/>
    <property type="molecule type" value="Genomic_DNA"/>
</dbReference>
<reference evidence="4" key="1">
    <citation type="submission" date="2023-01" db="EMBL/GenBank/DDBJ databases">
        <title>Vibrio sp. CB1-14 genome sequencing.</title>
        <authorList>
            <person name="Otstavnykh N."/>
            <person name="Isaeva M."/>
            <person name="Meleshko D."/>
        </authorList>
    </citation>
    <scope>NUCLEOTIDE SEQUENCE</scope>
    <source>
        <strain evidence="4">CB1-14</strain>
    </source>
</reference>
<dbReference type="CDD" id="cd02612">
    <property type="entry name" value="HAD_PGPPase"/>
    <property type="match status" value="1"/>
</dbReference>
<dbReference type="InterPro" id="IPR050582">
    <property type="entry name" value="HAD-like_SerB"/>
</dbReference>
<dbReference type="SUPFAM" id="SSF56784">
    <property type="entry name" value="HAD-like"/>
    <property type="match status" value="1"/>
</dbReference>
<dbReference type="NCBIfam" id="TIGR01488">
    <property type="entry name" value="HAD-SF-IB"/>
    <property type="match status" value="1"/>
</dbReference>
<dbReference type="InterPro" id="IPR023214">
    <property type="entry name" value="HAD_sf"/>
</dbReference>
<protein>
    <submittedName>
        <fullName evidence="4">HAD family hydrolase</fullName>
    </submittedName>
</protein>